<dbReference type="InterPro" id="IPR051615">
    <property type="entry name" value="Transcr_Regulatory_Elem"/>
</dbReference>
<keyword evidence="3" id="KW-0862">Zinc</keyword>
<evidence type="ECO:0000256" key="1">
    <source>
        <dbReference type="ARBA" id="ARBA00004123"/>
    </source>
</evidence>
<dbReference type="Pfam" id="PF00172">
    <property type="entry name" value="Zn_clus"/>
    <property type="match status" value="1"/>
</dbReference>
<accession>A0A7R7XS97</accession>
<dbReference type="InterPro" id="IPR007219">
    <property type="entry name" value="XnlR_reg_dom"/>
</dbReference>
<dbReference type="Proteomes" id="UP000654913">
    <property type="component" value="Chromosome 5"/>
</dbReference>
<dbReference type="Gene3D" id="4.10.240.10">
    <property type="entry name" value="Zn(2)-C6 fungal-type DNA-binding domain"/>
    <property type="match status" value="1"/>
</dbReference>
<evidence type="ECO:0000256" key="8">
    <source>
        <dbReference type="SAM" id="MobiDB-lite"/>
    </source>
</evidence>
<dbReference type="CDD" id="cd00067">
    <property type="entry name" value="GAL4"/>
    <property type="match status" value="1"/>
</dbReference>
<dbReference type="PANTHER" id="PTHR31313">
    <property type="entry name" value="TY1 ENHANCER ACTIVATOR"/>
    <property type="match status" value="1"/>
</dbReference>
<evidence type="ECO:0000256" key="7">
    <source>
        <dbReference type="ARBA" id="ARBA00023242"/>
    </source>
</evidence>
<sequence>MVPFTTPWSGTAPPSRNQPHLERTPPPSQVPSRGQVKRPPTRCKTCTACRVRKVKCDGRSPHCGSCENAGRRCVYPQDARYQNKPTRAEIQRLEAHIDSIWEAVHERDAGAAAAHAREPAGTERPGQAMRAATPSPAQPLVAPAERPENESLPNETERSHQDLSPAEMNIVGVLGQDGELVVHGVSSMHYNQHNQHNQQQELRMSVDSRTETTPEEDESSKRQREQLQQVSKARLVANAAFQRQRESVLLRNPSVTQDANFGCADPDTALHLLDIYFNRIHFTYLFSYRPAIMDSLITKGPYCNMLLLTAVYFSSSMFSDRAAVRAQRDQFYASFQLALIDHMDQPSVPSAVALLLCGAALVSCGRLSAGWVTSGIAYRMILDLGCHFVLDCHRQNLPDEMILLTDIEVEMRKRLYWGGYLVDATQSLYLGRLPYLHTVPARVPQVFLDTYEELDVWAPYVDTMSASPEVNTVLSAYAPQPAYAVSTFMAMLRLLEISSRLVHSFYNIDSLRQARQVIRDARGKIEDDLGRWYASRAKHLRFNPKADKEPTPPPHQLTPLTTYHTLTILLHRPFLANRYLSTHINEEERAVGEQASIQAAGEIYHLLRRYDAAFTMRRAPYLISYAAHSALLVLLAQGPAARDQVLDRISFLWRALGDLQSGGNYGLKKPIESLSALMTKLGISTLEQGNGNARDSMHPGGTHCPVPTEQFSFGNDGELYESQWSRFQQHDLFSGSMDCAFPNSGLDGVDWLLNDISWVSATGLEGQRPV</sequence>
<comment type="subcellular location">
    <subcellularLocation>
        <location evidence="1">Nucleus</location>
    </subcellularLocation>
</comment>
<dbReference type="GeneID" id="64976811"/>
<feature type="region of interest" description="Disordered" evidence="8">
    <location>
        <begin position="110"/>
        <end position="165"/>
    </location>
</feature>
<dbReference type="Pfam" id="PF04082">
    <property type="entry name" value="Fungal_trans"/>
    <property type="match status" value="1"/>
</dbReference>
<protein>
    <recommendedName>
        <fullName evidence="9">Zn(2)-C6 fungal-type domain-containing protein</fullName>
    </recommendedName>
</protein>
<feature type="region of interest" description="Disordered" evidence="8">
    <location>
        <begin position="1"/>
        <end position="41"/>
    </location>
</feature>
<keyword evidence="5" id="KW-0238">DNA-binding</keyword>
<evidence type="ECO:0000256" key="2">
    <source>
        <dbReference type="ARBA" id="ARBA00022723"/>
    </source>
</evidence>
<evidence type="ECO:0000259" key="9">
    <source>
        <dbReference type="PROSITE" id="PS50048"/>
    </source>
</evidence>
<keyword evidence="11" id="KW-1185">Reference proteome</keyword>
<keyword evidence="6" id="KW-0804">Transcription</keyword>
<keyword evidence="2" id="KW-0479">Metal-binding</keyword>
<reference evidence="10" key="2">
    <citation type="submission" date="2021-02" db="EMBL/GenBank/DDBJ databases">
        <title>Aspergillus puulaauensis MK2 genome sequence.</title>
        <authorList>
            <person name="Futagami T."/>
            <person name="Mori K."/>
            <person name="Kadooka C."/>
            <person name="Tanaka T."/>
        </authorList>
    </citation>
    <scope>NUCLEOTIDE SEQUENCE</scope>
    <source>
        <strain evidence="10">MK2</strain>
    </source>
</reference>
<dbReference type="PROSITE" id="PS00463">
    <property type="entry name" value="ZN2_CY6_FUNGAL_1"/>
    <property type="match status" value="1"/>
</dbReference>
<dbReference type="GO" id="GO:0003677">
    <property type="term" value="F:DNA binding"/>
    <property type="evidence" value="ECO:0007669"/>
    <property type="project" value="UniProtKB-KW"/>
</dbReference>
<evidence type="ECO:0000256" key="4">
    <source>
        <dbReference type="ARBA" id="ARBA00023015"/>
    </source>
</evidence>
<evidence type="ECO:0000256" key="5">
    <source>
        <dbReference type="ARBA" id="ARBA00023125"/>
    </source>
</evidence>
<dbReference type="PROSITE" id="PS50048">
    <property type="entry name" value="ZN2_CY6_FUNGAL_2"/>
    <property type="match status" value="1"/>
</dbReference>
<dbReference type="PANTHER" id="PTHR31313:SF86">
    <property type="entry name" value="ZN(2)-C6 FUNGAL-TYPE DOMAIN-CONTAINING PROTEIN"/>
    <property type="match status" value="1"/>
</dbReference>
<evidence type="ECO:0000313" key="11">
    <source>
        <dbReference type="Proteomes" id="UP000654913"/>
    </source>
</evidence>
<evidence type="ECO:0000256" key="6">
    <source>
        <dbReference type="ARBA" id="ARBA00023163"/>
    </source>
</evidence>
<feature type="compositionally biased region" description="Basic and acidic residues" evidence="8">
    <location>
        <begin position="145"/>
        <end position="161"/>
    </location>
</feature>
<reference evidence="10" key="1">
    <citation type="submission" date="2021-01" db="EMBL/GenBank/DDBJ databases">
        <authorList>
            <consortium name="Aspergillus puulaauensis MK2 genome sequencing consortium"/>
            <person name="Kazuki M."/>
            <person name="Futagami T."/>
        </authorList>
    </citation>
    <scope>NUCLEOTIDE SEQUENCE</scope>
    <source>
        <strain evidence="10">MK2</strain>
    </source>
</reference>
<dbReference type="CDD" id="cd12148">
    <property type="entry name" value="fungal_TF_MHR"/>
    <property type="match status" value="1"/>
</dbReference>
<dbReference type="AlphaFoldDB" id="A0A7R7XS97"/>
<dbReference type="EMBL" id="AP024447">
    <property type="protein sequence ID" value="BCS26806.1"/>
    <property type="molecule type" value="Genomic_DNA"/>
</dbReference>
<dbReference type="InterPro" id="IPR001138">
    <property type="entry name" value="Zn2Cys6_DnaBD"/>
</dbReference>
<dbReference type="SMART" id="SM00066">
    <property type="entry name" value="GAL4"/>
    <property type="match status" value="1"/>
</dbReference>
<dbReference type="GO" id="GO:0008270">
    <property type="term" value="F:zinc ion binding"/>
    <property type="evidence" value="ECO:0007669"/>
    <property type="project" value="InterPro"/>
</dbReference>
<proteinExistence type="predicted"/>
<dbReference type="GO" id="GO:0006351">
    <property type="term" value="P:DNA-templated transcription"/>
    <property type="evidence" value="ECO:0007669"/>
    <property type="project" value="InterPro"/>
</dbReference>
<gene>
    <name evidence="10" type="ORF">APUU_51517S</name>
</gene>
<feature type="compositionally biased region" description="Polar residues" evidence="8">
    <location>
        <begin position="1"/>
        <end position="18"/>
    </location>
</feature>
<feature type="domain" description="Zn(2)-C6 fungal-type" evidence="9">
    <location>
        <begin position="45"/>
        <end position="75"/>
    </location>
</feature>
<dbReference type="GO" id="GO:0000981">
    <property type="term" value="F:DNA-binding transcription factor activity, RNA polymerase II-specific"/>
    <property type="evidence" value="ECO:0007669"/>
    <property type="project" value="InterPro"/>
</dbReference>
<organism evidence="10 11">
    <name type="scientific">Aspergillus puulaauensis</name>
    <dbReference type="NCBI Taxonomy" id="1220207"/>
    <lineage>
        <taxon>Eukaryota</taxon>
        <taxon>Fungi</taxon>
        <taxon>Dikarya</taxon>
        <taxon>Ascomycota</taxon>
        <taxon>Pezizomycotina</taxon>
        <taxon>Eurotiomycetes</taxon>
        <taxon>Eurotiomycetidae</taxon>
        <taxon>Eurotiales</taxon>
        <taxon>Aspergillaceae</taxon>
        <taxon>Aspergillus</taxon>
    </lineage>
</organism>
<feature type="region of interest" description="Disordered" evidence="8">
    <location>
        <begin position="193"/>
        <end position="224"/>
    </location>
</feature>
<dbReference type="InterPro" id="IPR036864">
    <property type="entry name" value="Zn2-C6_fun-type_DNA-bd_sf"/>
</dbReference>
<dbReference type="GO" id="GO:0005634">
    <property type="term" value="C:nucleus"/>
    <property type="evidence" value="ECO:0007669"/>
    <property type="project" value="UniProtKB-SubCell"/>
</dbReference>
<feature type="compositionally biased region" description="Basic and acidic residues" evidence="8">
    <location>
        <begin position="110"/>
        <end position="121"/>
    </location>
</feature>
<name>A0A7R7XS97_9EURO</name>
<dbReference type="OrthoDB" id="2154091at2759"/>
<dbReference type="RefSeq" id="XP_041559000.1">
    <property type="nucleotide sequence ID" value="XM_041706634.1"/>
</dbReference>
<keyword evidence="7" id="KW-0539">Nucleus</keyword>
<evidence type="ECO:0000313" key="10">
    <source>
        <dbReference type="EMBL" id="BCS26806.1"/>
    </source>
</evidence>
<evidence type="ECO:0000256" key="3">
    <source>
        <dbReference type="ARBA" id="ARBA00022833"/>
    </source>
</evidence>
<dbReference type="KEGG" id="apuu:APUU_51517S"/>
<dbReference type="SUPFAM" id="SSF57701">
    <property type="entry name" value="Zn2/Cys6 DNA-binding domain"/>
    <property type="match status" value="1"/>
</dbReference>
<keyword evidence="4" id="KW-0805">Transcription regulation</keyword>